<name>A0ABY5YXW2_9ACTN</name>
<proteinExistence type="inferred from homology"/>
<sequence length="187" mass="20290">MLVESVLGNATEPGWRDRLAGAHVDRLVLDQWEAQKRRLRKRTSGGVEVALSLARDTRLRDGDILTWDDPRRTATVVHLMLGEVMAVELGGVAALPPETLIRTVVELGHAIGNQHWPAVVRGTTVYVPVTVDRKVMDSVMRTHAFAGVSHTFVDSTEVMAFLAPHEARRLFGGAGAAGHVHVPAEAG</sequence>
<evidence type="ECO:0000259" key="6">
    <source>
        <dbReference type="SMART" id="SM00988"/>
    </source>
</evidence>
<dbReference type="InterPro" id="IPR012406">
    <property type="entry name" value="UreE"/>
</dbReference>
<comment type="subcellular location">
    <subcellularLocation>
        <location evidence="1 5">Cytoplasm</location>
    </subcellularLocation>
</comment>
<dbReference type="EMBL" id="CP073721">
    <property type="protein sequence ID" value="UWZ34234.1"/>
    <property type="molecule type" value="Genomic_DNA"/>
</dbReference>
<dbReference type="HAMAP" id="MF_00822">
    <property type="entry name" value="UreE"/>
    <property type="match status" value="1"/>
</dbReference>
<comment type="similarity">
    <text evidence="5">Belongs to the UreE family.</text>
</comment>
<evidence type="ECO:0000256" key="4">
    <source>
        <dbReference type="ARBA" id="ARBA00023186"/>
    </source>
</evidence>
<dbReference type="RefSeq" id="WP_260723536.1">
    <property type="nucleotide sequence ID" value="NZ_BAAABS010000025.1"/>
</dbReference>
<accession>A0ABY5YXW2</accession>
<feature type="domain" description="UreE urease accessory N-terminal" evidence="6">
    <location>
        <begin position="9"/>
        <end position="73"/>
    </location>
</feature>
<reference evidence="7" key="1">
    <citation type="submission" date="2021-04" db="EMBL/GenBank/DDBJ databases">
        <title>Biosynthetic gene clusters of Dactylosporangioum roseum.</title>
        <authorList>
            <person name="Hartkoorn R.C."/>
            <person name="Beaudoing E."/>
            <person name="Hot D."/>
            <person name="Moureu S."/>
        </authorList>
    </citation>
    <scope>NUCLEOTIDE SEQUENCE</scope>
    <source>
        <strain evidence="7">NRRL B-16295</strain>
    </source>
</reference>
<dbReference type="InterPro" id="IPR036118">
    <property type="entry name" value="UreE_N_sf"/>
</dbReference>
<dbReference type="Pfam" id="PF05194">
    <property type="entry name" value="UreE_C"/>
    <property type="match status" value="1"/>
</dbReference>
<evidence type="ECO:0000256" key="3">
    <source>
        <dbReference type="ARBA" id="ARBA00022596"/>
    </source>
</evidence>
<dbReference type="InterPro" id="IPR007864">
    <property type="entry name" value="UreE_C_dom"/>
</dbReference>
<organism evidence="7 8">
    <name type="scientific">Dactylosporangium roseum</name>
    <dbReference type="NCBI Taxonomy" id="47989"/>
    <lineage>
        <taxon>Bacteria</taxon>
        <taxon>Bacillati</taxon>
        <taxon>Actinomycetota</taxon>
        <taxon>Actinomycetes</taxon>
        <taxon>Micromonosporales</taxon>
        <taxon>Micromonosporaceae</taxon>
        <taxon>Dactylosporangium</taxon>
    </lineage>
</organism>
<dbReference type="Gene3D" id="2.60.260.20">
    <property type="entry name" value="Urease metallochaperone UreE, N-terminal domain"/>
    <property type="match status" value="1"/>
</dbReference>
<dbReference type="Proteomes" id="UP001058271">
    <property type="component" value="Chromosome"/>
</dbReference>
<dbReference type="SUPFAM" id="SSF69287">
    <property type="entry name" value="Urease metallochaperone UreE, N-terminal domain"/>
    <property type="match status" value="1"/>
</dbReference>
<keyword evidence="8" id="KW-1185">Reference proteome</keyword>
<evidence type="ECO:0000256" key="2">
    <source>
        <dbReference type="ARBA" id="ARBA00022490"/>
    </source>
</evidence>
<evidence type="ECO:0000313" key="7">
    <source>
        <dbReference type="EMBL" id="UWZ34234.1"/>
    </source>
</evidence>
<evidence type="ECO:0000256" key="1">
    <source>
        <dbReference type="ARBA" id="ARBA00004496"/>
    </source>
</evidence>
<keyword evidence="3 5" id="KW-0533">Nickel</keyword>
<dbReference type="Pfam" id="PF02814">
    <property type="entry name" value="UreE_N"/>
    <property type="match status" value="1"/>
</dbReference>
<evidence type="ECO:0000313" key="8">
    <source>
        <dbReference type="Proteomes" id="UP001058271"/>
    </source>
</evidence>
<dbReference type="PIRSF" id="PIRSF036402">
    <property type="entry name" value="Ureas_acces_UreE"/>
    <property type="match status" value="1"/>
</dbReference>
<comment type="function">
    <text evidence="5">Involved in urease metallocenter assembly. Binds nickel. Probably functions as a nickel donor during metallocenter assembly.</text>
</comment>
<keyword evidence="2 5" id="KW-0963">Cytoplasm</keyword>
<keyword evidence="4 5" id="KW-0143">Chaperone</keyword>
<evidence type="ECO:0000256" key="5">
    <source>
        <dbReference type="HAMAP-Rule" id="MF_00822"/>
    </source>
</evidence>
<protein>
    <recommendedName>
        <fullName evidence="5">Urease accessory protein UreE</fullName>
    </recommendedName>
</protein>
<dbReference type="SMART" id="SM00988">
    <property type="entry name" value="UreE_N"/>
    <property type="match status" value="1"/>
</dbReference>
<dbReference type="InterPro" id="IPR004029">
    <property type="entry name" value="UreE_N"/>
</dbReference>
<gene>
    <name evidence="5 7" type="primary">ureE</name>
    <name evidence="7" type="ORF">Drose_23655</name>
</gene>